<dbReference type="EMBL" id="CP012333">
    <property type="protein sequence ID" value="AKV02365.1"/>
    <property type="molecule type" value="Genomic_DNA"/>
</dbReference>
<evidence type="ECO:0008006" key="4">
    <source>
        <dbReference type="Google" id="ProtNLM"/>
    </source>
</evidence>
<organism evidence="2 3">
    <name type="scientific">Labilithrix luteola</name>
    <dbReference type="NCBI Taxonomy" id="1391654"/>
    <lineage>
        <taxon>Bacteria</taxon>
        <taxon>Pseudomonadati</taxon>
        <taxon>Myxococcota</taxon>
        <taxon>Polyangia</taxon>
        <taxon>Polyangiales</taxon>
        <taxon>Labilitrichaceae</taxon>
        <taxon>Labilithrix</taxon>
    </lineage>
</organism>
<feature type="compositionally biased region" description="Basic and acidic residues" evidence="1">
    <location>
        <begin position="350"/>
        <end position="360"/>
    </location>
</feature>
<dbReference type="KEGG" id="llu:AKJ09_09028"/>
<keyword evidence="3" id="KW-1185">Reference proteome</keyword>
<evidence type="ECO:0000313" key="2">
    <source>
        <dbReference type="EMBL" id="AKV02365.1"/>
    </source>
</evidence>
<dbReference type="STRING" id="1391654.AKJ09_09028"/>
<accession>A0A0K1QAC5</accession>
<reference evidence="2 3" key="1">
    <citation type="submission" date="2015-08" db="EMBL/GenBank/DDBJ databases">
        <authorList>
            <person name="Babu N.S."/>
            <person name="Beckwith C.J."/>
            <person name="Beseler K.G."/>
            <person name="Brison A."/>
            <person name="Carone J.V."/>
            <person name="Caskin T.P."/>
            <person name="Diamond M."/>
            <person name="Durham M.E."/>
            <person name="Foxe J.M."/>
            <person name="Go M."/>
            <person name="Henderson B.A."/>
            <person name="Jones I.B."/>
            <person name="McGettigan J.A."/>
            <person name="Micheletti S.J."/>
            <person name="Nasrallah M.E."/>
            <person name="Ortiz D."/>
            <person name="Piller C.R."/>
            <person name="Privatt S.R."/>
            <person name="Schneider S.L."/>
            <person name="Sharp S."/>
            <person name="Smith T.C."/>
            <person name="Stanton J.D."/>
            <person name="Ullery H.E."/>
            <person name="Wilson R.J."/>
            <person name="Serrano M.G."/>
            <person name="Buck G."/>
            <person name="Lee V."/>
            <person name="Wang Y."/>
            <person name="Carvalho R."/>
            <person name="Voegtly L."/>
            <person name="Shi R."/>
            <person name="Duckworth R."/>
            <person name="Johnson A."/>
            <person name="Loviza R."/>
            <person name="Walstead R."/>
            <person name="Shah Z."/>
            <person name="Kiflezghi M."/>
            <person name="Wade K."/>
            <person name="Ball S.L."/>
            <person name="Bradley K.W."/>
            <person name="Asai D.J."/>
            <person name="Bowman C.A."/>
            <person name="Russell D.A."/>
            <person name="Pope W.H."/>
            <person name="Jacobs-Sera D."/>
            <person name="Hendrix R.W."/>
            <person name="Hatfull G.F."/>
        </authorList>
    </citation>
    <scope>NUCLEOTIDE SEQUENCE [LARGE SCALE GENOMIC DNA]</scope>
    <source>
        <strain evidence="2 3">DSM 27648</strain>
    </source>
</reference>
<gene>
    <name evidence="2" type="ORF">AKJ09_09028</name>
</gene>
<evidence type="ECO:0000256" key="1">
    <source>
        <dbReference type="SAM" id="MobiDB-lite"/>
    </source>
</evidence>
<sequence>MVEPTASPSFIVTPTGTQTVSGKVDLLLMVDDSGSMGDKQELLKKSLPALVRRLVSPNCVDASGTVIAPSNNGFCATGHLEFAPVNDLHVGIVTSSLGTPGSDTCVQPLVDRKAHLVTTGPGGVPVANASAGFLSFGAGGVADPTQLIDDVTALVGGVGTRGCGLEAQLEAWYRFLVEPNPYDSVTVDADGVAHREGTDETVLKQRHDFLRPDSLLSIVVVTDEDDSTVDPVSLGGRGWGFANISFPGSNAPQNGGRGTAPRATSACAANPGAPECTSCGFAAACANGSGPSADLCAVVENDPICSTTPYYADRDDSPDARFFQMKRRFGVDPQFPLDRYVQGLLSAKVPSREDDHDADGRYTPTPSCDNPIFAPALPTSADQELCHLTAGPRSQRLVVLSVMAGAPPDLLHPNMTAGDWARVVGTDPAGYVLSGIDPHMLQSIDPRPGLPGPSSANDADPVHGREWVTQGELQYACTFALDAPRDCTTVIPDDCDCRLGTNAASPICDATVHTLQVAAKAYPGVRPLRLAQLLGDNAVASSICPSPTTGPVTVPGGNGPTTGYGEAFRRLGNRMAMSLLPAPTGL</sequence>
<dbReference type="AlphaFoldDB" id="A0A0K1QAC5"/>
<dbReference type="Proteomes" id="UP000064967">
    <property type="component" value="Chromosome"/>
</dbReference>
<feature type="region of interest" description="Disordered" evidence="1">
    <location>
        <begin position="348"/>
        <end position="374"/>
    </location>
</feature>
<evidence type="ECO:0000313" key="3">
    <source>
        <dbReference type="Proteomes" id="UP000064967"/>
    </source>
</evidence>
<proteinExistence type="predicted"/>
<protein>
    <recommendedName>
        <fullName evidence="4">VWA domain-containing protein</fullName>
    </recommendedName>
</protein>
<name>A0A0K1QAC5_9BACT</name>